<dbReference type="AlphaFoldDB" id="S6B1M3"/>
<organism evidence="1 2">
    <name type="scientific">Metapseudomonas resinovorans NBRC 106553</name>
    <dbReference type="NCBI Taxonomy" id="1245471"/>
    <lineage>
        <taxon>Bacteria</taxon>
        <taxon>Pseudomonadati</taxon>
        <taxon>Pseudomonadota</taxon>
        <taxon>Gammaproteobacteria</taxon>
        <taxon>Pseudomonadales</taxon>
        <taxon>Pseudomonadaceae</taxon>
        <taxon>Metapseudomonas</taxon>
    </lineage>
</organism>
<name>S6B1M3_METRE</name>
<gene>
    <name evidence="1" type="ORF">PCA10_53740</name>
</gene>
<dbReference type="Pfam" id="PF14350">
    <property type="entry name" value="Beta_protein"/>
    <property type="match status" value="1"/>
</dbReference>
<dbReference type="KEGG" id="pre:PCA10_53740"/>
<evidence type="ECO:0008006" key="3">
    <source>
        <dbReference type="Google" id="ProtNLM"/>
    </source>
</evidence>
<dbReference type="Proteomes" id="UP000015503">
    <property type="component" value="Chromosome"/>
</dbReference>
<dbReference type="EMBL" id="AP013068">
    <property type="protein sequence ID" value="BAN51106.1"/>
    <property type="molecule type" value="Genomic_DNA"/>
</dbReference>
<protein>
    <recommendedName>
        <fullName evidence="3">Beta protein</fullName>
    </recommendedName>
</protein>
<dbReference type="eggNOG" id="ENOG502ZBKE">
    <property type="taxonomic scope" value="Bacteria"/>
</dbReference>
<sequence>MTPRYVPLLKALDSECQAIVKMGKSVADSICPLFEVPRIGKNITEAKRFEGCTQLKMAYLNEITDRIAITWKDRPAMVDAYQWQPGDTVESGEHIVQYMYGRLASLGVDVIPVIGYDRWDNQAYRLAVQKLDPVKISKSCIRLDAQALEDSEEPDFFEENIESILDGLALEPAKCSILIDFGDATGWSVEGMIEKTEAMLAILEKYGFKYIVTAGCSLPKSIDLAVKKPDTTGIIPRKEMLLWQAMRQSHPKSRIVYGDYGVRGPTSNEGVRNPHANGKIRHTIDKHFFIVRGHSMKLPGKGQQMWGLAKTVVDSQHYMGEEFSWGDKRIYECSQKKCMGGHPQWITNDTSHHLAYAVAEVHNFELSVMATGNLEKTH</sequence>
<dbReference type="OrthoDB" id="1492299at2"/>
<dbReference type="HOGENOM" id="CLU_062173_0_1_6"/>
<dbReference type="STRING" id="1245471.PCA10_53740"/>
<accession>S6B1M3</accession>
<evidence type="ECO:0000313" key="1">
    <source>
        <dbReference type="EMBL" id="BAN51106.1"/>
    </source>
</evidence>
<dbReference type="RefSeq" id="WP_016495230.1">
    <property type="nucleotide sequence ID" value="NC_021499.1"/>
</dbReference>
<dbReference type="InterPro" id="IPR025683">
    <property type="entry name" value="Protein_beta"/>
</dbReference>
<proteinExistence type="predicted"/>
<reference evidence="1 2" key="1">
    <citation type="journal article" date="2013" name="Genome Announc.">
        <title>Complete Genome Sequence of the Carbazole Degrader Pseudomonas resinovorans Strain CA10 (NBRC 106553).</title>
        <authorList>
            <person name="Shintani M."/>
            <person name="Hosoyama A."/>
            <person name="Ohji S."/>
            <person name="Tsuchikane K."/>
            <person name="Takarada H."/>
            <person name="Yamazoe A."/>
            <person name="Fujita N."/>
            <person name="Nojiri H."/>
        </authorList>
    </citation>
    <scope>NUCLEOTIDE SEQUENCE [LARGE SCALE GENOMIC DNA]</scope>
    <source>
        <strain evidence="1 2">NBRC 106553</strain>
    </source>
</reference>
<keyword evidence="2" id="KW-1185">Reference proteome</keyword>
<evidence type="ECO:0000313" key="2">
    <source>
        <dbReference type="Proteomes" id="UP000015503"/>
    </source>
</evidence>